<dbReference type="InterPro" id="IPR022803">
    <property type="entry name" value="Ribosomal_uL5_dom_sf"/>
</dbReference>
<dbReference type="GO" id="GO:0006412">
    <property type="term" value="P:translation"/>
    <property type="evidence" value="ECO:0007669"/>
    <property type="project" value="UniProtKB-UniRule"/>
</dbReference>
<evidence type="ECO:0000256" key="1">
    <source>
        <dbReference type="ARBA" id="ARBA00008553"/>
    </source>
</evidence>
<dbReference type="Pfam" id="PF00281">
    <property type="entry name" value="Ribosomal_L5"/>
    <property type="match status" value="1"/>
</dbReference>
<dbReference type="Gene3D" id="3.30.1440.10">
    <property type="match status" value="1"/>
</dbReference>
<evidence type="ECO:0000256" key="3">
    <source>
        <dbReference type="ARBA" id="ARBA00023274"/>
    </source>
</evidence>
<evidence type="ECO:0000259" key="7">
    <source>
        <dbReference type="Pfam" id="PF00281"/>
    </source>
</evidence>
<evidence type="ECO:0000256" key="5">
    <source>
        <dbReference type="HAMAP-Rule" id="MF_01333"/>
    </source>
</evidence>
<evidence type="ECO:0000256" key="2">
    <source>
        <dbReference type="ARBA" id="ARBA00022980"/>
    </source>
</evidence>
<dbReference type="GO" id="GO:0003735">
    <property type="term" value="F:structural constituent of ribosome"/>
    <property type="evidence" value="ECO:0007669"/>
    <property type="project" value="InterPro"/>
</dbReference>
<dbReference type="Pfam" id="PF00673">
    <property type="entry name" value="Ribosomal_L5_C"/>
    <property type="match status" value="1"/>
</dbReference>
<sequence>MNLDKNKLKEELKLKNIMQVPRPLKVTVNVGVKEAITDKKVLEAVSSQLAIITGQKPAVRKAKKSIATFKLRAGEPIGVMVTLHGKRMQDFINKLVTIVFPRVRDFHGIPIKSLDGQGNLSLGFAEQIVFSEIEYDKIDRIRGLEVTITTTAKNNREGLALFKALGFPFEKNG</sequence>
<dbReference type="GO" id="GO:0000049">
    <property type="term" value="F:tRNA binding"/>
    <property type="evidence" value="ECO:0007669"/>
    <property type="project" value="UniProtKB-UniRule"/>
</dbReference>
<dbReference type="PANTHER" id="PTHR11994">
    <property type="entry name" value="60S RIBOSOMAL PROTEIN L11-RELATED"/>
    <property type="match status" value="1"/>
</dbReference>
<comment type="similarity">
    <text evidence="1 5 6">Belongs to the universal ribosomal protein uL5 family.</text>
</comment>
<dbReference type="PIRSF" id="PIRSF002161">
    <property type="entry name" value="Ribosomal_L5"/>
    <property type="match status" value="1"/>
</dbReference>
<dbReference type="Proteomes" id="UP000178681">
    <property type="component" value="Unassembled WGS sequence"/>
</dbReference>
<comment type="caution">
    <text evidence="9">The sequence shown here is derived from an EMBL/GenBank/DDBJ whole genome shotgun (WGS) entry which is preliminary data.</text>
</comment>
<dbReference type="GO" id="GO:0005840">
    <property type="term" value="C:ribosome"/>
    <property type="evidence" value="ECO:0007669"/>
    <property type="project" value="UniProtKB-KW"/>
</dbReference>
<dbReference type="AlphaFoldDB" id="A0A1F5Z4G0"/>
<dbReference type="InterPro" id="IPR002132">
    <property type="entry name" value="Ribosomal_uL5"/>
</dbReference>
<evidence type="ECO:0000256" key="6">
    <source>
        <dbReference type="RuleBase" id="RU003930"/>
    </source>
</evidence>
<dbReference type="InterPro" id="IPR031310">
    <property type="entry name" value="Ribosomal_uL5_N"/>
</dbReference>
<keyword evidence="5" id="KW-0699">rRNA-binding</keyword>
<dbReference type="FunFam" id="3.30.1440.10:FF:000001">
    <property type="entry name" value="50S ribosomal protein L5"/>
    <property type="match status" value="1"/>
</dbReference>
<evidence type="ECO:0000313" key="9">
    <source>
        <dbReference type="EMBL" id="OGG07339.1"/>
    </source>
</evidence>
<dbReference type="InterPro" id="IPR020930">
    <property type="entry name" value="Ribosomal_uL5_bac-type"/>
</dbReference>
<feature type="domain" description="Large ribosomal subunit protein uL5 N-terminal" evidence="7">
    <location>
        <begin position="16"/>
        <end position="72"/>
    </location>
</feature>
<keyword evidence="5" id="KW-0694">RNA-binding</keyword>
<name>A0A1F5Z4G0_9BACT</name>
<evidence type="ECO:0000256" key="4">
    <source>
        <dbReference type="ARBA" id="ARBA00035245"/>
    </source>
</evidence>
<dbReference type="EMBL" id="MFJG01000008">
    <property type="protein sequence ID" value="OGG07339.1"/>
    <property type="molecule type" value="Genomic_DNA"/>
</dbReference>
<dbReference type="GO" id="GO:1990904">
    <property type="term" value="C:ribonucleoprotein complex"/>
    <property type="evidence" value="ECO:0007669"/>
    <property type="project" value="UniProtKB-KW"/>
</dbReference>
<proteinExistence type="inferred from homology"/>
<organism evidence="9 10">
    <name type="scientific">Candidatus Gottesmanbacteria bacterium RIFCSPHIGHO2_01_FULL_42_12</name>
    <dbReference type="NCBI Taxonomy" id="1798377"/>
    <lineage>
        <taxon>Bacteria</taxon>
        <taxon>Candidatus Gottesmaniibacteriota</taxon>
    </lineage>
</organism>
<dbReference type="GO" id="GO:0019843">
    <property type="term" value="F:rRNA binding"/>
    <property type="evidence" value="ECO:0007669"/>
    <property type="project" value="UniProtKB-UniRule"/>
</dbReference>
<keyword evidence="2 5" id="KW-0689">Ribosomal protein</keyword>
<dbReference type="HAMAP" id="MF_01333_B">
    <property type="entry name" value="Ribosomal_uL5_B"/>
    <property type="match status" value="1"/>
</dbReference>
<reference evidence="9 10" key="1">
    <citation type="journal article" date="2016" name="Nat. Commun.">
        <title>Thousands of microbial genomes shed light on interconnected biogeochemical processes in an aquifer system.</title>
        <authorList>
            <person name="Anantharaman K."/>
            <person name="Brown C.T."/>
            <person name="Hug L.A."/>
            <person name="Sharon I."/>
            <person name="Castelle C.J."/>
            <person name="Probst A.J."/>
            <person name="Thomas B.C."/>
            <person name="Singh A."/>
            <person name="Wilkins M.J."/>
            <person name="Karaoz U."/>
            <person name="Brodie E.L."/>
            <person name="Williams K.H."/>
            <person name="Hubbard S.S."/>
            <person name="Banfield J.F."/>
        </authorList>
    </citation>
    <scope>NUCLEOTIDE SEQUENCE [LARGE SCALE GENOMIC DNA]</scope>
</reference>
<evidence type="ECO:0000259" key="8">
    <source>
        <dbReference type="Pfam" id="PF00673"/>
    </source>
</evidence>
<dbReference type="SUPFAM" id="SSF55282">
    <property type="entry name" value="RL5-like"/>
    <property type="match status" value="1"/>
</dbReference>
<protein>
    <recommendedName>
        <fullName evidence="4 5">Large ribosomal subunit protein uL5</fullName>
    </recommendedName>
</protein>
<dbReference type="InterPro" id="IPR031309">
    <property type="entry name" value="Ribosomal_uL5_C"/>
</dbReference>
<accession>A0A1F5Z4G0</accession>
<comment type="function">
    <text evidence="5">This is 1 of the proteins that bind and probably mediate the attachment of the 5S RNA into the large ribosomal subunit, where it forms part of the central protuberance. In the 70S ribosome it contacts protein S13 of the 30S subunit (bridge B1b), connecting the 2 subunits; this bridge is implicated in subunit movement. Contacts the P site tRNA; the 5S rRNA and some of its associated proteins might help stabilize positioning of ribosome-bound tRNAs.</text>
</comment>
<evidence type="ECO:0000313" key="10">
    <source>
        <dbReference type="Proteomes" id="UP000178681"/>
    </source>
</evidence>
<feature type="domain" description="Large ribosomal subunit protein uL5 C-terminal" evidence="8">
    <location>
        <begin position="76"/>
        <end position="169"/>
    </location>
</feature>
<dbReference type="NCBIfam" id="NF000585">
    <property type="entry name" value="PRK00010.1"/>
    <property type="match status" value="1"/>
</dbReference>
<keyword evidence="3 5" id="KW-0687">Ribonucleoprotein</keyword>
<comment type="subunit">
    <text evidence="5">Part of the 50S ribosomal subunit; part of the 5S rRNA/L5/L18/L25 subcomplex. Contacts the 5S rRNA and the P site tRNA. Forms a bridge to the 30S subunit in the 70S ribosome.</text>
</comment>
<dbReference type="STRING" id="1798377.A2872_03740"/>
<keyword evidence="5" id="KW-0820">tRNA-binding</keyword>
<gene>
    <name evidence="5" type="primary">rplE</name>
    <name evidence="9" type="ORF">A2872_03740</name>
</gene>